<protein>
    <submittedName>
        <fullName evidence="1">Uncharacterized protein</fullName>
    </submittedName>
</protein>
<comment type="caution">
    <text evidence="1">The sequence shown here is derived from an EMBL/GenBank/DDBJ whole genome shotgun (WGS) entry which is preliminary data.</text>
</comment>
<dbReference type="AlphaFoldDB" id="A0ABD3ZZ79"/>
<gene>
    <name evidence="1" type="ORF">B4067_4646</name>
</gene>
<proteinExistence type="predicted"/>
<name>A0ABD3ZZ79_BACIU</name>
<accession>A0ABD3ZZ79</accession>
<dbReference type="Proteomes" id="UP000031970">
    <property type="component" value="Unassembled WGS sequence"/>
</dbReference>
<dbReference type="RefSeq" id="WP_041052977.1">
    <property type="nucleotide sequence ID" value="NZ_JSXS01000013.1"/>
</dbReference>
<evidence type="ECO:0000313" key="1">
    <source>
        <dbReference type="EMBL" id="KIL33427.1"/>
    </source>
</evidence>
<organism evidence="1 2">
    <name type="scientific">Bacillus subtilis subsp. subtilis</name>
    <dbReference type="NCBI Taxonomy" id="135461"/>
    <lineage>
        <taxon>Bacteria</taxon>
        <taxon>Bacillati</taxon>
        <taxon>Bacillota</taxon>
        <taxon>Bacilli</taxon>
        <taxon>Bacillales</taxon>
        <taxon>Bacillaceae</taxon>
        <taxon>Bacillus</taxon>
    </lineage>
</organism>
<sequence>MNEVARMDERKELNGNMDDIKQLLSLLINSRHIRGMQPTNIDLSNVKTLTNYLRIFGSITPEEKEKLDRYYGNK</sequence>
<dbReference type="EMBL" id="JSXS01000013">
    <property type="protein sequence ID" value="KIL33427.1"/>
    <property type="molecule type" value="Genomic_DNA"/>
</dbReference>
<reference evidence="1 2" key="1">
    <citation type="submission" date="2014-11" db="EMBL/GenBank/DDBJ databases">
        <title>Draft Genome Sequences of Nine Bacillus subtilis Strains that Form Spores with High Heat-Resistance.</title>
        <authorList>
            <person name="Krawcyk A.O."/>
            <person name="Berendsen E.M."/>
            <person name="de Jong A."/>
            <person name="Holsappel S."/>
            <person name="Eijlander R.T."/>
            <person name="Wells-Bennik M."/>
            <person name="Kuipers O.P."/>
        </authorList>
    </citation>
    <scope>NUCLEOTIDE SEQUENCE [LARGE SCALE GENOMIC DNA]</scope>
    <source>
        <strain evidence="1 2">B4067</strain>
    </source>
</reference>
<evidence type="ECO:0000313" key="2">
    <source>
        <dbReference type="Proteomes" id="UP000031970"/>
    </source>
</evidence>